<keyword evidence="3" id="KW-0804">Transcription</keyword>
<evidence type="ECO:0000256" key="1">
    <source>
        <dbReference type="ARBA" id="ARBA00023015"/>
    </source>
</evidence>
<dbReference type="PANTHER" id="PTHR43280">
    <property type="entry name" value="ARAC-FAMILY TRANSCRIPTIONAL REGULATOR"/>
    <property type="match status" value="1"/>
</dbReference>
<evidence type="ECO:0000313" key="5">
    <source>
        <dbReference type="EMBL" id="NBJ92041.1"/>
    </source>
</evidence>
<sequence length="346" mass="40978">MDKKKQPAFADILLRSRQMEYERLTRELNELLTDEFVIDGKMRGEMEDGKFIFPDVAIIQTDKRVLTRQQSYFSAKIHLWESALYFHRHNFVELLYVYKGRCQQFIENLHQMVTLEEGDLFVLNQNVVHGLLQKEKEAVLIKIIIPANLLAHEFIRNLDKNSEIADFWTNAKSRKNENYHYMHYTGCTRDAKLFVEKMMMEYYLHQHKSEEAIRSYLQLLLICLEREGENYDQCKYKISQNAADIGKMTEYIYENSATVTLEELAKVFSFNSSYLSRMIRKNCGMSFLELVRESRLEKAAMLLVSTRDTVEEIARMVGYRNSTPIYQGIREKFGMSPTEYRSYIKK</sequence>
<dbReference type="Proteomes" id="UP001154420">
    <property type="component" value="Unassembled WGS sequence"/>
</dbReference>
<evidence type="ECO:0000256" key="2">
    <source>
        <dbReference type="ARBA" id="ARBA00023125"/>
    </source>
</evidence>
<dbReference type="InterPro" id="IPR037923">
    <property type="entry name" value="HTH-like"/>
</dbReference>
<dbReference type="GO" id="GO:0043565">
    <property type="term" value="F:sequence-specific DNA binding"/>
    <property type="evidence" value="ECO:0007669"/>
    <property type="project" value="InterPro"/>
</dbReference>
<dbReference type="OrthoDB" id="9816335at2"/>
<dbReference type="PROSITE" id="PS01124">
    <property type="entry name" value="HTH_ARAC_FAMILY_2"/>
    <property type="match status" value="1"/>
</dbReference>
<evidence type="ECO:0000313" key="6">
    <source>
        <dbReference type="Proteomes" id="UP001154420"/>
    </source>
</evidence>
<reference evidence="5" key="1">
    <citation type="submission" date="2018-09" db="EMBL/GenBank/DDBJ databases">
        <title>Murine metabolic-syndrome-specific gut microbial biobank.</title>
        <authorList>
            <person name="Liu C."/>
        </authorList>
    </citation>
    <scope>NUCLEOTIDE SEQUENCE</scope>
    <source>
        <strain evidence="5">D42-62</strain>
    </source>
</reference>
<name>A0A9X5BDM2_9FIRM</name>
<comment type="caution">
    <text evidence="5">The sequence shown here is derived from an EMBL/GenBank/DDBJ whole genome shotgun (WGS) entry which is preliminary data.</text>
</comment>
<dbReference type="InterPro" id="IPR014710">
    <property type="entry name" value="RmlC-like_jellyroll"/>
</dbReference>
<protein>
    <submittedName>
        <fullName evidence="5">Helix-turn-helix domain-containing protein</fullName>
    </submittedName>
</protein>
<keyword evidence="2" id="KW-0238">DNA-binding</keyword>
<accession>A0A9X5BDM2</accession>
<dbReference type="SUPFAM" id="SSF46689">
    <property type="entry name" value="Homeodomain-like"/>
    <property type="match status" value="1"/>
</dbReference>
<evidence type="ECO:0000259" key="4">
    <source>
        <dbReference type="PROSITE" id="PS01124"/>
    </source>
</evidence>
<dbReference type="EMBL" id="QZDT01000005">
    <property type="protein sequence ID" value="NBJ92041.1"/>
    <property type="molecule type" value="Genomic_DNA"/>
</dbReference>
<organism evidence="5 6">
    <name type="scientific">Parablautia muri</name>
    <dbReference type="NCBI Taxonomy" id="2320879"/>
    <lineage>
        <taxon>Bacteria</taxon>
        <taxon>Bacillati</taxon>
        <taxon>Bacillota</taxon>
        <taxon>Clostridia</taxon>
        <taxon>Lachnospirales</taxon>
        <taxon>Lachnospiraceae</taxon>
        <taxon>Parablautia</taxon>
    </lineage>
</organism>
<dbReference type="SUPFAM" id="SSF51215">
    <property type="entry name" value="Regulatory protein AraC"/>
    <property type="match status" value="1"/>
</dbReference>
<dbReference type="InterPro" id="IPR009057">
    <property type="entry name" value="Homeodomain-like_sf"/>
</dbReference>
<feature type="domain" description="HTH araC/xylS-type" evidence="4">
    <location>
        <begin position="246"/>
        <end position="343"/>
    </location>
</feature>
<dbReference type="AlphaFoldDB" id="A0A9X5BDM2"/>
<dbReference type="Pfam" id="PF12833">
    <property type="entry name" value="HTH_18"/>
    <property type="match status" value="1"/>
</dbReference>
<keyword evidence="6" id="KW-1185">Reference proteome</keyword>
<dbReference type="Gene3D" id="2.60.120.10">
    <property type="entry name" value="Jelly Rolls"/>
    <property type="match status" value="1"/>
</dbReference>
<dbReference type="InterPro" id="IPR018060">
    <property type="entry name" value="HTH_AraC"/>
</dbReference>
<dbReference type="SMART" id="SM00342">
    <property type="entry name" value="HTH_ARAC"/>
    <property type="match status" value="1"/>
</dbReference>
<dbReference type="InterPro" id="IPR003313">
    <property type="entry name" value="AraC-bd"/>
</dbReference>
<dbReference type="Gene3D" id="1.10.10.60">
    <property type="entry name" value="Homeodomain-like"/>
    <property type="match status" value="2"/>
</dbReference>
<proteinExistence type="predicted"/>
<keyword evidence="1" id="KW-0805">Transcription regulation</keyword>
<dbReference type="RefSeq" id="WP_160559111.1">
    <property type="nucleotide sequence ID" value="NZ_QZDT01000005.1"/>
</dbReference>
<gene>
    <name evidence="5" type="ORF">D5281_05420</name>
</gene>
<dbReference type="Pfam" id="PF02311">
    <property type="entry name" value="AraC_binding"/>
    <property type="match status" value="1"/>
</dbReference>
<evidence type="ECO:0000256" key="3">
    <source>
        <dbReference type="ARBA" id="ARBA00023163"/>
    </source>
</evidence>
<dbReference type="PANTHER" id="PTHR43280:SF28">
    <property type="entry name" value="HTH-TYPE TRANSCRIPTIONAL ACTIVATOR RHAS"/>
    <property type="match status" value="1"/>
</dbReference>
<dbReference type="GO" id="GO:0003700">
    <property type="term" value="F:DNA-binding transcription factor activity"/>
    <property type="evidence" value="ECO:0007669"/>
    <property type="project" value="InterPro"/>
</dbReference>